<feature type="region of interest" description="Disordered" evidence="1">
    <location>
        <begin position="27"/>
        <end position="51"/>
    </location>
</feature>
<keyword evidence="4" id="KW-1185">Reference proteome</keyword>
<protein>
    <submittedName>
        <fullName evidence="3">Uncharacterized conserved protein</fullName>
    </submittedName>
</protein>
<organism evidence="3 4">
    <name type="scientific">Lysobacter spongiicola DSM 21749</name>
    <dbReference type="NCBI Taxonomy" id="1122188"/>
    <lineage>
        <taxon>Bacteria</taxon>
        <taxon>Pseudomonadati</taxon>
        <taxon>Pseudomonadota</taxon>
        <taxon>Gammaproteobacteria</taxon>
        <taxon>Lysobacterales</taxon>
        <taxon>Lysobacteraceae</taxon>
        <taxon>Novilysobacter</taxon>
    </lineage>
</organism>
<gene>
    <name evidence="3" type="ORF">SAMN02745674_00220</name>
</gene>
<evidence type="ECO:0000313" key="4">
    <source>
        <dbReference type="Proteomes" id="UP000190061"/>
    </source>
</evidence>
<proteinExistence type="predicted"/>
<dbReference type="EMBL" id="FUXP01000001">
    <property type="protein sequence ID" value="SJZ60258.1"/>
    <property type="molecule type" value="Genomic_DNA"/>
</dbReference>
<dbReference type="InterPro" id="IPR007332">
    <property type="entry name" value="DUF411"/>
</dbReference>
<feature type="chain" id="PRO_5013137579" evidence="2">
    <location>
        <begin position="24"/>
        <end position="186"/>
    </location>
</feature>
<evidence type="ECO:0000256" key="1">
    <source>
        <dbReference type="SAM" id="MobiDB-lite"/>
    </source>
</evidence>
<dbReference type="Proteomes" id="UP000190061">
    <property type="component" value="Unassembled WGS sequence"/>
</dbReference>
<name>A0A1T4M0H2_9GAMM</name>
<dbReference type="STRING" id="1122188.SAMN02745674_00220"/>
<dbReference type="AlphaFoldDB" id="A0A1T4M0H2"/>
<feature type="signal peptide" evidence="2">
    <location>
        <begin position="1"/>
        <end position="23"/>
    </location>
</feature>
<sequence length="186" mass="19031">MKMQHLLATTLSLAVLAVLPACAKDAPPPAANAESSAPASPAADVNAGADAGATSDTGLVLPTVLVHKSPSCGCCGNWVTHMQEAGFQVEVRNVDNVNEVKERVGVPLGKGSCHTAEVGGYFVEGHVPAADVKRLLTDAPEAKGLVVPGMPAGSPGMEMPDGRVQPYTVELVAHDGSTSEFSRHGE</sequence>
<keyword evidence="2" id="KW-0732">Signal</keyword>
<dbReference type="Pfam" id="PF04214">
    <property type="entry name" value="DUF411"/>
    <property type="match status" value="1"/>
</dbReference>
<reference evidence="3 4" key="1">
    <citation type="submission" date="2017-02" db="EMBL/GenBank/DDBJ databases">
        <authorList>
            <person name="Peterson S.W."/>
        </authorList>
    </citation>
    <scope>NUCLEOTIDE SEQUENCE [LARGE SCALE GENOMIC DNA]</scope>
    <source>
        <strain evidence="3 4">DSM 21749</strain>
    </source>
</reference>
<accession>A0A1T4M0H2</accession>
<evidence type="ECO:0000256" key="2">
    <source>
        <dbReference type="SAM" id="SignalP"/>
    </source>
</evidence>
<evidence type="ECO:0000313" key="3">
    <source>
        <dbReference type="EMBL" id="SJZ60258.1"/>
    </source>
</evidence>